<feature type="region of interest" description="Disordered" evidence="8">
    <location>
        <begin position="348"/>
        <end position="369"/>
    </location>
</feature>
<evidence type="ECO:0000313" key="12">
    <source>
        <dbReference type="Proteomes" id="UP001497382"/>
    </source>
</evidence>
<feature type="compositionally biased region" description="Basic and acidic residues" evidence="8">
    <location>
        <begin position="1124"/>
        <end position="1142"/>
    </location>
</feature>
<evidence type="ECO:0000259" key="9">
    <source>
        <dbReference type="PROSITE" id="PS50055"/>
    </source>
</evidence>
<evidence type="ECO:0000256" key="1">
    <source>
        <dbReference type="ARBA" id="ARBA00004496"/>
    </source>
</evidence>
<dbReference type="InterPro" id="IPR047170">
    <property type="entry name" value="PTN12/18/22"/>
</dbReference>
<evidence type="ECO:0000313" key="11">
    <source>
        <dbReference type="EMBL" id="CAL1290750.1"/>
    </source>
</evidence>
<feature type="region of interest" description="Disordered" evidence="8">
    <location>
        <begin position="1574"/>
        <end position="1595"/>
    </location>
</feature>
<dbReference type="SUPFAM" id="SSF52799">
    <property type="entry name" value="(Phosphotyrosine protein) phosphatases II"/>
    <property type="match status" value="1"/>
</dbReference>
<feature type="compositionally biased region" description="Basic and acidic residues" evidence="8">
    <location>
        <begin position="1183"/>
        <end position="1193"/>
    </location>
</feature>
<dbReference type="Gene3D" id="3.90.190.10">
    <property type="entry name" value="Protein tyrosine phosphatase superfamily"/>
    <property type="match status" value="1"/>
</dbReference>
<feature type="domain" description="Tyrosine-protein phosphatase" evidence="9">
    <location>
        <begin position="28"/>
        <end position="293"/>
    </location>
</feature>
<feature type="region of interest" description="Disordered" evidence="8">
    <location>
        <begin position="872"/>
        <end position="894"/>
    </location>
</feature>
<feature type="compositionally biased region" description="Basic and acidic residues" evidence="8">
    <location>
        <begin position="1001"/>
        <end position="1012"/>
    </location>
</feature>
<feature type="region of interest" description="Disordered" evidence="8">
    <location>
        <begin position="469"/>
        <end position="489"/>
    </location>
</feature>
<feature type="compositionally biased region" description="Low complexity" evidence="8">
    <location>
        <begin position="1040"/>
        <end position="1076"/>
    </location>
</feature>
<organism evidence="11 12">
    <name type="scientific">Larinioides sclopetarius</name>
    <dbReference type="NCBI Taxonomy" id="280406"/>
    <lineage>
        <taxon>Eukaryota</taxon>
        <taxon>Metazoa</taxon>
        <taxon>Ecdysozoa</taxon>
        <taxon>Arthropoda</taxon>
        <taxon>Chelicerata</taxon>
        <taxon>Arachnida</taxon>
        <taxon>Araneae</taxon>
        <taxon>Araneomorphae</taxon>
        <taxon>Entelegynae</taxon>
        <taxon>Araneoidea</taxon>
        <taxon>Araneidae</taxon>
        <taxon>Larinioides</taxon>
    </lineage>
</organism>
<gene>
    <name evidence="11" type="ORF">LARSCL_LOCUS16678</name>
</gene>
<dbReference type="FunFam" id="3.90.190.10:FF:000045">
    <property type="entry name" value="Tyrosine-protein phosphatase non-receptor type 12"/>
    <property type="match status" value="1"/>
</dbReference>
<feature type="region of interest" description="Disordered" evidence="8">
    <location>
        <begin position="1649"/>
        <end position="1698"/>
    </location>
</feature>
<feature type="compositionally biased region" description="Polar residues" evidence="8">
    <location>
        <begin position="1579"/>
        <end position="1595"/>
    </location>
</feature>
<feature type="region of interest" description="Disordered" evidence="8">
    <location>
        <begin position="651"/>
        <end position="671"/>
    </location>
</feature>
<feature type="compositionally biased region" description="Basic and acidic residues" evidence="8">
    <location>
        <begin position="796"/>
        <end position="811"/>
    </location>
</feature>
<keyword evidence="5" id="KW-0378">Hydrolase</keyword>
<evidence type="ECO:0000256" key="6">
    <source>
        <dbReference type="ARBA" id="ARBA00022912"/>
    </source>
</evidence>
<dbReference type="Proteomes" id="UP001497382">
    <property type="component" value="Unassembled WGS sequence"/>
</dbReference>
<feature type="region of interest" description="Disordered" evidence="8">
    <location>
        <begin position="412"/>
        <end position="434"/>
    </location>
</feature>
<dbReference type="GO" id="GO:0005737">
    <property type="term" value="C:cytoplasm"/>
    <property type="evidence" value="ECO:0007669"/>
    <property type="project" value="UniProtKB-SubCell"/>
</dbReference>
<dbReference type="EC" id="3.1.3.48" evidence="2"/>
<feature type="compositionally biased region" description="Polar residues" evidence="8">
    <location>
        <begin position="1194"/>
        <end position="1204"/>
    </location>
</feature>
<keyword evidence="6" id="KW-0904">Protein phosphatase</keyword>
<evidence type="ECO:0000256" key="8">
    <source>
        <dbReference type="SAM" id="MobiDB-lite"/>
    </source>
</evidence>
<feature type="region of interest" description="Disordered" evidence="8">
    <location>
        <begin position="1088"/>
        <end position="1145"/>
    </location>
</feature>
<dbReference type="InterPro" id="IPR000387">
    <property type="entry name" value="Tyr_Pase_dom"/>
</dbReference>
<keyword evidence="3" id="KW-0963">Cytoplasm</keyword>
<feature type="region of interest" description="Disordered" evidence="8">
    <location>
        <begin position="1484"/>
        <end position="1508"/>
    </location>
</feature>
<dbReference type="InterPro" id="IPR029021">
    <property type="entry name" value="Prot-tyrosine_phosphatase-like"/>
</dbReference>
<evidence type="ECO:0000256" key="3">
    <source>
        <dbReference type="ARBA" id="ARBA00022490"/>
    </source>
</evidence>
<dbReference type="GO" id="GO:0048666">
    <property type="term" value="P:neuron development"/>
    <property type="evidence" value="ECO:0007669"/>
    <property type="project" value="UniProtKB-ARBA"/>
</dbReference>
<feature type="compositionally biased region" description="Polar residues" evidence="8">
    <location>
        <begin position="1246"/>
        <end position="1258"/>
    </location>
</feature>
<feature type="domain" description="Tyrosine specific protein phosphatases" evidence="10">
    <location>
        <begin position="207"/>
        <end position="284"/>
    </location>
</feature>
<feature type="compositionally biased region" description="Polar residues" evidence="8">
    <location>
        <begin position="978"/>
        <end position="987"/>
    </location>
</feature>
<feature type="compositionally biased region" description="Low complexity" evidence="8">
    <location>
        <begin position="1094"/>
        <end position="1106"/>
    </location>
</feature>
<feature type="region of interest" description="Disordered" evidence="8">
    <location>
        <begin position="512"/>
        <end position="549"/>
    </location>
</feature>
<dbReference type="PRINTS" id="PR00700">
    <property type="entry name" value="PRTYPHPHTASE"/>
</dbReference>
<dbReference type="GO" id="GO:0004726">
    <property type="term" value="F:non-membrane spanning protein tyrosine phosphatase activity"/>
    <property type="evidence" value="ECO:0007669"/>
    <property type="project" value="InterPro"/>
</dbReference>
<feature type="region of interest" description="Disordered" evidence="8">
    <location>
        <begin position="1608"/>
        <end position="1630"/>
    </location>
</feature>
<dbReference type="SMART" id="SM00194">
    <property type="entry name" value="PTPc"/>
    <property type="match status" value="1"/>
</dbReference>
<feature type="region of interest" description="Disordered" evidence="8">
    <location>
        <begin position="966"/>
        <end position="1076"/>
    </location>
</feature>
<dbReference type="PANTHER" id="PTHR45983:SF2">
    <property type="entry name" value="PROTEIN-TYROSINE-PHOSPHATASE"/>
    <property type="match status" value="1"/>
</dbReference>
<dbReference type="PANTHER" id="PTHR45983">
    <property type="entry name" value="TYROSINE PHOSPHATSE N18, PUTATIVE-RELATED"/>
    <property type="match status" value="1"/>
</dbReference>
<comment type="caution">
    <text evidence="11">The sequence shown here is derived from an EMBL/GenBank/DDBJ whole genome shotgun (WGS) entry which is preliminary data.</text>
</comment>
<feature type="compositionally biased region" description="Polar residues" evidence="8">
    <location>
        <begin position="1654"/>
        <end position="1668"/>
    </location>
</feature>
<feature type="compositionally biased region" description="Polar residues" evidence="8">
    <location>
        <begin position="610"/>
        <end position="624"/>
    </location>
</feature>
<feature type="compositionally biased region" description="Basic and acidic residues" evidence="8">
    <location>
        <begin position="469"/>
        <end position="479"/>
    </location>
</feature>
<feature type="region of interest" description="Disordered" evidence="8">
    <location>
        <begin position="589"/>
        <end position="630"/>
    </location>
</feature>
<feature type="compositionally biased region" description="Polar residues" evidence="8">
    <location>
        <begin position="876"/>
        <end position="893"/>
    </location>
</feature>
<comment type="subcellular location">
    <subcellularLocation>
        <location evidence="1">Cytoplasm</location>
    </subcellularLocation>
</comment>
<feature type="compositionally biased region" description="Basic and acidic residues" evidence="8">
    <location>
        <begin position="414"/>
        <end position="426"/>
    </location>
</feature>
<feature type="region of interest" description="Disordered" evidence="8">
    <location>
        <begin position="731"/>
        <end position="773"/>
    </location>
</feature>
<dbReference type="InterPro" id="IPR016130">
    <property type="entry name" value="Tyr_Pase_AS"/>
</dbReference>
<protein>
    <recommendedName>
        <fullName evidence="2">protein-tyrosine-phosphatase</fullName>
        <ecNumber evidence="2">3.1.3.48</ecNumber>
    </recommendedName>
</protein>
<dbReference type="InterPro" id="IPR000242">
    <property type="entry name" value="PTP_cat"/>
</dbReference>
<proteinExistence type="inferred from homology"/>
<dbReference type="GO" id="GO:0005634">
    <property type="term" value="C:nucleus"/>
    <property type="evidence" value="ECO:0007669"/>
    <property type="project" value="TreeGrafter"/>
</dbReference>
<keyword evidence="4" id="KW-0597">Phosphoprotein</keyword>
<dbReference type="EMBL" id="CAXIEN010000269">
    <property type="protein sequence ID" value="CAL1290750.1"/>
    <property type="molecule type" value="Genomic_DNA"/>
</dbReference>
<dbReference type="CDD" id="cd14542">
    <property type="entry name" value="PTPc-N22_18_12"/>
    <property type="match status" value="1"/>
</dbReference>
<sequence length="1698" mass="192314">MTLKTVLKNFLNYADTLEAQKKLGKDLYEVDFQKLKALTEELKHDKDYATSEGLKEVNRRKNRYKDILPYDYTRVILSEYPGVPGSDYINANYIKGASGSLAYIASQGPLPNTVVDFWRMIWECEVQVIVMACNEQESGKYKCECYWPTDDEKKQYGNINVEFVKWRQVCPDFLVRTLKACWENEERVICQFHYTTWPDHGVPNSVQPILELVRLIRDCQASEAVPVLVHCSAGCGRTGTICAIDYVWGLMRMGKLTKNFNLFNVIADMRRQRIAMVQTKEQYVLVHKAVSSLFEQQLRVIDSHTYENLDEDGEPLILKELQKEEDIYEDIMDPPLEDNYIIDEKQAEMKKLSSKSHHESSHENKDSCHLASKKESYLEFLSHTKKMPHSETRCDNSSSDVKIPSDAYKISQLESDRMEPSNKDMDSDNDLSYTKNSRTLQKLCREESVKRLISGWNKAVEQTSDLKVTGKENLNESHNFKSPVSKKCPENFSSEQKAFQYVDATTLEQTLNQKEKIPYTSDSKTDDQKEEESPKTSSPEDMRAGKLVGKATVIRRPSIAKLKALFEKSSQGGSVESSDSNRQRRTLFRSHSHYVSQSSRAFTVSDGRDQPTNSNQSAESSYITSREENSVNREVAERKIYFERTRTSTVQTTNNSSFHEKSSENLRFGYSPDITENKQRLPEKSVGSFDNNRNNGFQNSNCSSIPNESVSSNAESYHNFDGGEILSSRTLRKVDQKKEKAPELPIKKKLPVPSSQSEVTDKSVSEGTVPRFQINMSKSNQAYFEVINKNNNPSQKDADFNKSRHQAEVAHKSTLASKSLLSNSQESNSEESIREYRRHSQEIEKKVLHKNQSFSDPEQGSARNLEMSKQALKPKSSLTDQTYPKFSYSSGKTASDDKIPFAYESTYMNVNSLAQKNIRQIEDKLKNHPRGAIIDLTSRKSYVDEMSLNTEKHFVFRNTSQPVKILQSQESRDLTPQEKINLNKTENSSSTSSAKPGSKTTEVKSENAKNESDLINSKNLLLHSPPPKSKRGHLSKANPKSPVSPSTTAPSSTADTTTNSNTVSSSQSGQSKQVNSKTLQAANFSLVSSPPNLNVATSNTSSSSAVDRSDPRYFPVNRQTASDARYESEKHKALTRERERLASSHPGSNIYETLYSAKANMPVYQKLPVAYEKCKSENYDRMNQKIFPKDSKYNQENSKSSSDNEPLYGLQRSTSGPQILPSGPDAGQKGTDPNKSLQELCKSPPYDQNPSYRHSSGQPACFPQGPPKPPRTFHYDQERGPPSSEAYKTEQSINRDGGRYIVTVASPKHSSQYVTSPRSGPNVEYRYADGRIPDHANVNPHHQYAYVPQPVNEVHMSRSYPFTNYDNVYSHPRPYGKQFYPESVAYRNVQPVTRVNSNIYSTVKEQPRQTQQQQHDIYGTVKHRNTFADYENVYDAQIDYLRAMSNPRARNDYQTTVPSSIQDLQYSQSDANVYGVMQALPKHSRSKSAHLPGKADYQSTDENVGSVSSPKRVYFDTLQRKHKQHVSWEQRRSHDDMDIRPAPSARLREQIHARRSMVELDNLEISVASDDGYSEKNISEGSMSSPEPLNKMSGTKNERYGEALAGRSAENTKELHHKKGCSHNKEPTSFGETLSKAFGRLTSLTKFNVKEAQPVSSNVTESGNNSKVSKPKDKDKHQNFTLQSPDSKESPSEQWTQV</sequence>
<keyword evidence="12" id="KW-1185">Reference proteome</keyword>
<evidence type="ECO:0000259" key="10">
    <source>
        <dbReference type="PROSITE" id="PS50056"/>
    </source>
</evidence>
<reference evidence="11 12" key="1">
    <citation type="submission" date="2024-04" db="EMBL/GenBank/DDBJ databases">
        <authorList>
            <person name="Rising A."/>
            <person name="Reimegard J."/>
            <person name="Sonavane S."/>
            <person name="Akerstrom W."/>
            <person name="Nylinder S."/>
            <person name="Hedman E."/>
            <person name="Kallberg Y."/>
        </authorList>
    </citation>
    <scope>NUCLEOTIDE SEQUENCE [LARGE SCALE GENOMIC DNA]</scope>
</reference>
<evidence type="ECO:0000256" key="7">
    <source>
        <dbReference type="ARBA" id="ARBA00034734"/>
    </source>
</evidence>
<feature type="compositionally biased region" description="Low complexity" evidence="8">
    <location>
        <begin position="988"/>
        <end position="1000"/>
    </location>
</feature>
<evidence type="ECO:0000256" key="4">
    <source>
        <dbReference type="ARBA" id="ARBA00022553"/>
    </source>
</evidence>
<dbReference type="PROSITE" id="PS50055">
    <property type="entry name" value="TYR_PHOSPHATASE_PTP"/>
    <property type="match status" value="1"/>
</dbReference>
<evidence type="ECO:0000256" key="2">
    <source>
        <dbReference type="ARBA" id="ARBA00013064"/>
    </source>
</evidence>
<accession>A0AAV2B4C2</accession>
<feature type="compositionally biased region" description="Low complexity" evidence="8">
    <location>
        <begin position="817"/>
        <end position="827"/>
    </location>
</feature>
<evidence type="ECO:0000256" key="5">
    <source>
        <dbReference type="ARBA" id="ARBA00022801"/>
    </source>
</evidence>
<feature type="region of interest" description="Disordered" evidence="8">
    <location>
        <begin position="793"/>
        <end position="837"/>
    </location>
</feature>
<dbReference type="Pfam" id="PF00102">
    <property type="entry name" value="Y_phosphatase"/>
    <property type="match status" value="1"/>
</dbReference>
<feature type="compositionally biased region" description="Polar residues" evidence="8">
    <location>
        <begin position="1497"/>
        <end position="1508"/>
    </location>
</feature>
<feature type="region of interest" description="Disordered" evidence="8">
    <location>
        <begin position="1183"/>
        <end position="1291"/>
    </location>
</feature>
<feature type="compositionally biased region" description="Basic and acidic residues" evidence="8">
    <location>
        <begin position="732"/>
        <end position="746"/>
    </location>
</feature>
<name>A0AAV2B4C2_9ARAC</name>
<feature type="region of interest" description="Disordered" evidence="8">
    <location>
        <begin position="684"/>
        <end position="716"/>
    </location>
</feature>
<dbReference type="PROSITE" id="PS50056">
    <property type="entry name" value="TYR_PHOSPHATASE_2"/>
    <property type="match status" value="1"/>
</dbReference>
<feature type="compositionally biased region" description="Polar residues" evidence="8">
    <location>
        <begin position="688"/>
        <end position="716"/>
    </location>
</feature>
<comment type="similarity">
    <text evidence="7">Belongs to the protein-tyrosine phosphatase family. Non-receptor class 4 subfamily.</text>
</comment>
<feature type="compositionally biased region" description="Basic and acidic residues" evidence="8">
    <location>
        <begin position="513"/>
        <end position="544"/>
    </location>
</feature>
<dbReference type="PROSITE" id="PS00383">
    <property type="entry name" value="TYR_PHOSPHATASE_1"/>
    <property type="match status" value="1"/>
</dbReference>
<feature type="compositionally biased region" description="Polar residues" evidence="8">
    <location>
        <begin position="593"/>
        <end position="602"/>
    </location>
</feature>
<dbReference type="InterPro" id="IPR003595">
    <property type="entry name" value="Tyr_Pase_cat"/>
</dbReference>
<dbReference type="SMART" id="SM00404">
    <property type="entry name" value="PTPc_motif"/>
    <property type="match status" value="1"/>
</dbReference>